<evidence type="ECO:0000259" key="1">
    <source>
        <dbReference type="Pfam" id="PF00248"/>
    </source>
</evidence>
<dbReference type="RefSeq" id="WP_382191235.1">
    <property type="nucleotide sequence ID" value="NZ_JBHSAY010000022.1"/>
</dbReference>
<dbReference type="CDD" id="cd19097">
    <property type="entry name" value="AKR_unchar"/>
    <property type="match status" value="1"/>
</dbReference>
<sequence length="272" mass="28767">MAYGIANTTGDLGQPAVDALLRRAAELGVTHVDTARAYGESEARIGAAPDKPAVITKIAPGEPDVEASAATSLTTLNLERATFLLHRAADVPHAWDGLRKVKDAGQADRIGVSVQNPAELLDVAKLPDLGYVQLPCNVLDRRWLTPEVADALSGDVVVTVRSVYLQGLLTAGSGVRWPHVPDPHRDAAVAILDEVAADLDFSNRAGLCVAYTLGLPWVTSVVIGAETLDQLGENVRLASRPGLAAAEREMLLDRLPEAPAQLLDPSTWGSAR</sequence>
<accession>A0ABV8LXK0</accession>
<dbReference type="Pfam" id="PF00248">
    <property type="entry name" value="Aldo_ket_red"/>
    <property type="match status" value="1"/>
</dbReference>
<evidence type="ECO:0000313" key="3">
    <source>
        <dbReference type="Proteomes" id="UP001595816"/>
    </source>
</evidence>
<protein>
    <submittedName>
        <fullName evidence="2">Aldo/keto reductase</fullName>
    </submittedName>
</protein>
<dbReference type="SUPFAM" id="SSF51430">
    <property type="entry name" value="NAD(P)-linked oxidoreductase"/>
    <property type="match status" value="1"/>
</dbReference>
<dbReference type="InterPro" id="IPR023210">
    <property type="entry name" value="NADP_OxRdtase_dom"/>
</dbReference>
<dbReference type="EMBL" id="JBHSAY010000022">
    <property type="protein sequence ID" value="MFC4135490.1"/>
    <property type="molecule type" value="Genomic_DNA"/>
</dbReference>
<comment type="caution">
    <text evidence="2">The sequence shown here is derived from an EMBL/GenBank/DDBJ whole genome shotgun (WGS) entry which is preliminary data.</text>
</comment>
<dbReference type="Proteomes" id="UP001595816">
    <property type="component" value="Unassembled WGS sequence"/>
</dbReference>
<reference evidence="3" key="1">
    <citation type="journal article" date="2019" name="Int. J. Syst. Evol. Microbiol.">
        <title>The Global Catalogue of Microorganisms (GCM) 10K type strain sequencing project: providing services to taxonomists for standard genome sequencing and annotation.</title>
        <authorList>
            <consortium name="The Broad Institute Genomics Platform"/>
            <consortium name="The Broad Institute Genome Sequencing Center for Infectious Disease"/>
            <person name="Wu L."/>
            <person name="Ma J."/>
        </authorList>
    </citation>
    <scope>NUCLEOTIDE SEQUENCE [LARGE SCALE GENOMIC DNA]</scope>
    <source>
        <strain evidence="3">CGMCC 4.7289</strain>
    </source>
</reference>
<keyword evidence="3" id="KW-1185">Reference proteome</keyword>
<dbReference type="Gene3D" id="3.20.20.100">
    <property type="entry name" value="NADP-dependent oxidoreductase domain"/>
    <property type="match status" value="1"/>
</dbReference>
<dbReference type="PANTHER" id="PTHR43312:SF1">
    <property type="entry name" value="NADP-DEPENDENT OXIDOREDUCTASE DOMAIN-CONTAINING PROTEIN"/>
    <property type="match status" value="1"/>
</dbReference>
<name>A0ABV8LXK0_9ACTN</name>
<dbReference type="InterPro" id="IPR036812">
    <property type="entry name" value="NAD(P)_OxRdtase_dom_sf"/>
</dbReference>
<gene>
    <name evidence="2" type="ORF">ACFOZ4_33165</name>
</gene>
<dbReference type="PANTHER" id="PTHR43312">
    <property type="entry name" value="D-THREO-ALDOSE 1-DEHYDROGENASE"/>
    <property type="match status" value="1"/>
</dbReference>
<evidence type="ECO:0000313" key="2">
    <source>
        <dbReference type="EMBL" id="MFC4135490.1"/>
    </source>
</evidence>
<feature type="domain" description="NADP-dependent oxidoreductase" evidence="1">
    <location>
        <begin position="12"/>
        <end position="239"/>
    </location>
</feature>
<organism evidence="2 3">
    <name type="scientific">Hamadaea flava</name>
    <dbReference type="NCBI Taxonomy" id="1742688"/>
    <lineage>
        <taxon>Bacteria</taxon>
        <taxon>Bacillati</taxon>
        <taxon>Actinomycetota</taxon>
        <taxon>Actinomycetes</taxon>
        <taxon>Micromonosporales</taxon>
        <taxon>Micromonosporaceae</taxon>
        <taxon>Hamadaea</taxon>
    </lineage>
</organism>
<dbReference type="InterPro" id="IPR053135">
    <property type="entry name" value="AKR2_Oxidoreductase"/>
</dbReference>
<proteinExistence type="predicted"/>